<feature type="region of interest" description="Disordered" evidence="1">
    <location>
        <begin position="91"/>
        <end position="110"/>
    </location>
</feature>
<proteinExistence type="predicted"/>
<feature type="compositionally biased region" description="Low complexity" evidence="1">
    <location>
        <begin position="979"/>
        <end position="996"/>
    </location>
</feature>
<protein>
    <submittedName>
        <fullName evidence="2">Uncharacterized protein</fullName>
    </submittedName>
</protein>
<feature type="compositionally biased region" description="Basic residues" evidence="1">
    <location>
        <begin position="32"/>
        <end position="41"/>
    </location>
</feature>
<feature type="region of interest" description="Disordered" evidence="1">
    <location>
        <begin position="935"/>
        <end position="996"/>
    </location>
</feature>
<sequence length="996" mass="118062">MADTKSIKSGISGDSSWDSKSMGSKSRSEAKRQRHMAKLKKRMENLPTRKLLFRPKIYESWREGDVEDEIQERERLLKDIAAKEQRLLERRRAKKEEGGGEEEYSDSDEENQVIKALERLKSRKQREEEYKLRLEEEQKRRDEEKKLELDEKIMSELQNPSVYGWFYTDGYYDNAPYFGVREDLVPQYLEQQEQWNEKWAEKYPETFTAQYKRFFWPPKLILKNRMFRTRGSYLDFPEVIADWPKAVEVNFEKDVREYITNRHELFGVDEAQKEEDERALEEARLLAEQEAAGLITQEEAERRRTTAALIKQKAQSGMVFDLDSTSQSTDANQWYYDDEDGQFFPKKLGFDIEYYFDGVNHCWRHKKKRGKYKSENQQTPYDYYFDDSTRNFVPREEYKGMDEIVYDQKSCVYRIHLIGLGSKPPKKDRKTKSGVTLIDLPDLKDFDEKDVESGKKLNSPKSYYFDEEFGKWILKYELPDSVNSVDISWDENGKRYSRKFEGNWRGLTGYSPDDYYWQDRTRKFIPKPARQSESFRYFAQDGVWRKTDEAGGLTNLHSEDISRWYFDEFEGQFKPKDFSTGSNARYIQGRYSKIWRSVAPPKSNMYPEEFYYDRHKKRWLPRAVRLEMLKNAEVARQKNIMQGSKRGTLWDIKQNEKDTKPEDFYFDDVEGVYLKKKANEEYIFDDQDKCWKMEKLKDKPKQTRFSHDYYFDVEEKNFLLKNPSSDYNYDQKYHVWKKGNDDLSKLSPNPEEFCYDVTLETWGRKEGGGIQYDPMLCLNVKPNTDPNHRSPDDYYFHEVDGRFYPKENEEAMAGMYVYDAGDGAWRHKDVRGPSKSGLAPRNFFFDDTTKTFKLKVHGRDKDYFMDKSNKIFRSIVASGKTKSGFKPSDFIWNGEFKSFIPSSVLKKNRVEAVFDEMPKWDPLRQYNKPWMSQATMRNPDAAPAPPKEEESKGSRGGSLFSKDRKKKNRVEPAPERARSQSPSSVSVSSSQSTKKK</sequence>
<reference evidence="2 3" key="1">
    <citation type="submission" date="2024-08" db="EMBL/GenBank/DDBJ databases">
        <authorList>
            <person name="Cucini C."/>
            <person name="Frati F."/>
        </authorList>
    </citation>
    <scope>NUCLEOTIDE SEQUENCE [LARGE SCALE GENOMIC DNA]</scope>
</reference>
<keyword evidence="3" id="KW-1185">Reference proteome</keyword>
<organism evidence="2 3">
    <name type="scientific">Orchesella dallaii</name>
    <dbReference type="NCBI Taxonomy" id="48710"/>
    <lineage>
        <taxon>Eukaryota</taxon>
        <taxon>Metazoa</taxon>
        <taxon>Ecdysozoa</taxon>
        <taxon>Arthropoda</taxon>
        <taxon>Hexapoda</taxon>
        <taxon>Collembola</taxon>
        <taxon>Entomobryomorpha</taxon>
        <taxon>Entomobryoidea</taxon>
        <taxon>Orchesellidae</taxon>
        <taxon>Orchesellinae</taxon>
        <taxon>Orchesella</taxon>
    </lineage>
</organism>
<dbReference type="Proteomes" id="UP001642540">
    <property type="component" value="Unassembled WGS sequence"/>
</dbReference>
<gene>
    <name evidence="2" type="ORF">ODALV1_LOCUS13897</name>
</gene>
<name>A0ABP1QTU4_9HEXA</name>
<dbReference type="EMBL" id="CAXLJM020000043">
    <property type="protein sequence ID" value="CAL8110011.1"/>
    <property type="molecule type" value="Genomic_DNA"/>
</dbReference>
<comment type="caution">
    <text evidence="2">The sequence shown here is derived from an EMBL/GenBank/DDBJ whole genome shotgun (WGS) entry which is preliminary data.</text>
</comment>
<feature type="compositionally biased region" description="Low complexity" evidence="1">
    <location>
        <begin position="7"/>
        <end position="25"/>
    </location>
</feature>
<evidence type="ECO:0000256" key="1">
    <source>
        <dbReference type="SAM" id="MobiDB-lite"/>
    </source>
</evidence>
<evidence type="ECO:0000313" key="2">
    <source>
        <dbReference type="EMBL" id="CAL8110011.1"/>
    </source>
</evidence>
<feature type="compositionally biased region" description="Basic and acidic residues" evidence="1">
    <location>
        <begin position="969"/>
        <end position="978"/>
    </location>
</feature>
<feature type="region of interest" description="Disordered" evidence="1">
    <location>
        <begin position="1"/>
        <end position="45"/>
    </location>
</feature>
<evidence type="ECO:0000313" key="3">
    <source>
        <dbReference type="Proteomes" id="UP001642540"/>
    </source>
</evidence>
<accession>A0ABP1QTU4</accession>
<feature type="compositionally biased region" description="Acidic residues" evidence="1">
    <location>
        <begin position="99"/>
        <end position="110"/>
    </location>
</feature>